<dbReference type="InterPro" id="IPR013477">
    <property type="entry name" value="NifV/FrbC"/>
</dbReference>
<dbReference type="InterPro" id="IPR002034">
    <property type="entry name" value="AIPM/Hcit_synth_CS"/>
</dbReference>
<dbReference type="Gene3D" id="1.10.238.260">
    <property type="match status" value="1"/>
</dbReference>
<dbReference type="PANTHER" id="PTHR42880:SF1">
    <property type="entry name" value="ISOPROPYLMALATE_HOMOCITRATE_CITRAMALATE SYNTHASE FAMILY PROTEIN"/>
    <property type="match status" value="1"/>
</dbReference>
<evidence type="ECO:0000256" key="2">
    <source>
        <dbReference type="ARBA" id="ARBA00022679"/>
    </source>
</evidence>
<dbReference type="GO" id="GO:0019752">
    <property type="term" value="P:carboxylic acid metabolic process"/>
    <property type="evidence" value="ECO:0007669"/>
    <property type="project" value="InterPro"/>
</dbReference>
<dbReference type="InterPro" id="IPR013785">
    <property type="entry name" value="Aldolase_TIM"/>
</dbReference>
<dbReference type="Gene3D" id="3.20.20.70">
    <property type="entry name" value="Aldolase class I"/>
    <property type="match status" value="1"/>
</dbReference>
<reference evidence="5" key="1">
    <citation type="submission" date="2016-01" db="EMBL/GenBank/DDBJ databases">
        <title>Hydrogen oxidation by a methanotroph.</title>
        <authorList>
            <person name="Stott M.B."/>
        </authorList>
    </citation>
    <scope>NUCLEOTIDE SEQUENCE</scope>
    <source>
        <strain evidence="5">RTK17.1</strain>
    </source>
</reference>
<organism evidence="5">
    <name type="scientific">Candidatus Methylacidiphilum infernorum</name>
    <dbReference type="NCBI Taxonomy" id="511746"/>
    <lineage>
        <taxon>Bacteria</taxon>
        <taxon>Pseudomonadati</taxon>
        <taxon>Verrucomicrobiota</taxon>
        <taxon>Methylacidiphilae</taxon>
        <taxon>Methylacidiphilales</taxon>
        <taxon>Methylacidiphilaceae</taxon>
        <taxon>Methylacidiphilum (ex Ratnadevi et al. 2023)</taxon>
    </lineage>
</organism>
<keyword evidence="2 3" id="KW-0808">Transferase</keyword>
<dbReference type="PROSITE" id="PS00816">
    <property type="entry name" value="AIPM_HOMOCIT_SYNTH_2"/>
    <property type="match status" value="1"/>
</dbReference>
<dbReference type="AlphaFoldDB" id="A0A1W5LCS3"/>
<dbReference type="EMBL" id="KU509346">
    <property type="protein sequence ID" value="ANC58145.1"/>
    <property type="molecule type" value="Genomic_DNA"/>
</dbReference>
<dbReference type="SUPFAM" id="SSF51569">
    <property type="entry name" value="Aldolase"/>
    <property type="match status" value="1"/>
</dbReference>
<dbReference type="CDD" id="cd07939">
    <property type="entry name" value="DRE_TIM_NifV"/>
    <property type="match status" value="1"/>
</dbReference>
<evidence type="ECO:0000256" key="1">
    <source>
        <dbReference type="ARBA" id="ARBA00006154"/>
    </source>
</evidence>
<evidence type="ECO:0000259" key="4">
    <source>
        <dbReference type="PROSITE" id="PS50991"/>
    </source>
</evidence>
<evidence type="ECO:0000256" key="3">
    <source>
        <dbReference type="RuleBase" id="RU003523"/>
    </source>
</evidence>
<dbReference type="Pfam" id="PF22617">
    <property type="entry name" value="HCS_D2"/>
    <property type="match status" value="1"/>
</dbReference>
<protein>
    <submittedName>
        <fullName evidence="5">Homocitrate synthase NifV</fullName>
    </submittedName>
</protein>
<dbReference type="PANTHER" id="PTHR42880">
    <property type="entry name" value="HOMOCITRATE SYNTHASE"/>
    <property type="match status" value="1"/>
</dbReference>
<feature type="domain" description="Pyruvate carboxyltransferase" evidence="4">
    <location>
        <begin position="5"/>
        <end position="256"/>
    </location>
</feature>
<dbReference type="Pfam" id="PF00682">
    <property type="entry name" value="HMGL-like"/>
    <property type="match status" value="1"/>
</dbReference>
<sequence>MNEKILLADTTLRDGEQAPGVFFSPRQKVQIVKLLAQCGIKEIEAGTPSSCKTEMEAFHKILSLGLKVRIVAWGRMTNEDLQAVKSSRVSTVNLSIPLSDIQISTKLRTSRKQVLEKIKEYVGKAREMGLEVALGGEDSSRAEEDFLVEAIEVAKQEGAFRFRYADTVGILDPLRTYQTLSRLKKWTSFPLEFHGHDDFGMATANSIAAWRAGVASISATLCGLGERAGNGALEEIAFFLALRENVDVGIDLKGLFSLCLLTSRLSKRKIPPWKSIIGEEIFLHESGIHVDGILKNPRNYEPFNPSIIGRKHRFTLGKHSGRKSVLWTYEKLGITLSEQKATEILHKIKNFTATKKRPPSKEELFQFLTENFPHSSNIGT</sequence>
<proteinExistence type="inferred from homology"/>
<dbReference type="PROSITE" id="PS00815">
    <property type="entry name" value="AIPM_HOMOCIT_SYNTH_1"/>
    <property type="match status" value="1"/>
</dbReference>
<dbReference type="PROSITE" id="PS50991">
    <property type="entry name" value="PYR_CT"/>
    <property type="match status" value="1"/>
</dbReference>
<dbReference type="GO" id="GO:0046912">
    <property type="term" value="F:acyltransferase activity, acyl groups converted into alkyl on transfer"/>
    <property type="evidence" value="ECO:0007669"/>
    <property type="project" value="InterPro"/>
</dbReference>
<gene>
    <name evidence="5" type="primary">nifV</name>
</gene>
<evidence type="ECO:0000313" key="5">
    <source>
        <dbReference type="EMBL" id="ANC58145.1"/>
    </source>
</evidence>
<comment type="similarity">
    <text evidence="1 3">Belongs to the alpha-IPM synthase/homocitrate synthase family.</text>
</comment>
<dbReference type="InterPro" id="IPR000891">
    <property type="entry name" value="PYR_CT"/>
</dbReference>
<name>A0A1W5LCS3_9BACT</name>
<accession>A0A1W5LCS3</accession>
<dbReference type="InterPro" id="IPR054691">
    <property type="entry name" value="LeuA/HCS_post-cat"/>
</dbReference>